<proteinExistence type="predicted"/>
<dbReference type="RefSeq" id="WP_269415049.1">
    <property type="nucleotide sequence ID" value="NZ_JAPWGL010000002.1"/>
</dbReference>
<comment type="caution">
    <text evidence="1">The sequence shown here is derived from an EMBL/GenBank/DDBJ whole genome shotgun (WGS) entry which is preliminary data.</text>
</comment>
<dbReference type="Proteomes" id="UP001144341">
    <property type="component" value="Unassembled WGS sequence"/>
</dbReference>
<keyword evidence="2" id="KW-1185">Reference proteome</keyword>
<dbReference type="InterPro" id="IPR041408">
    <property type="entry name" value="Hcp_Tssd"/>
</dbReference>
<reference evidence="1" key="1">
    <citation type="submission" date="2022-12" db="EMBL/GenBank/DDBJ databases">
        <title>Genome sequence of SJ11.</title>
        <authorList>
            <person name="Woo H."/>
        </authorList>
    </citation>
    <scope>NUCLEOTIDE SEQUENCE</scope>
    <source>
        <strain evidence="1">SJ11</strain>
    </source>
</reference>
<name>A0ABT4KWD7_9SPHI</name>
<protein>
    <submittedName>
        <fullName evidence="1">Type VI secretion system tube protein TssD</fullName>
    </submittedName>
</protein>
<dbReference type="Pfam" id="PF17642">
    <property type="entry name" value="TssD"/>
    <property type="match status" value="1"/>
</dbReference>
<dbReference type="EMBL" id="JAPWGL010000002">
    <property type="protein sequence ID" value="MCZ4223250.1"/>
    <property type="molecule type" value="Genomic_DNA"/>
</dbReference>
<sequence>MLNISVNGKTINAPLNSVSTSFSRYYDDDETAPAGKSKDSTSTKSGLSLAGNKSGIFHLNLNAKNLPDEILKLMARKKSSFNGTITITDTYRKLSSKTIKFFKASLYSFSDHYSATYYGDSTGNIILLLNCNAMSINGISIES</sequence>
<organism evidence="1 2">
    <name type="scientific">Pedobacter rhodius</name>
    <dbReference type="NCBI Taxonomy" id="3004098"/>
    <lineage>
        <taxon>Bacteria</taxon>
        <taxon>Pseudomonadati</taxon>
        <taxon>Bacteroidota</taxon>
        <taxon>Sphingobacteriia</taxon>
        <taxon>Sphingobacteriales</taxon>
        <taxon>Sphingobacteriaceae</taxon>
        <taxon>Pedobacter</taxon>
    </lineage>
</organism>
<gene>
    <name evidence="1" type="primary">tssD</name>
    <name evidence="1" type="ORF">O0931_08055</name>
</gene>
<evidence type="ECO:0000313" key="1">
    <source>
        <dbReference type="EMBL" id="MCZ4223250.1"/>
    </source>
</evidence>
<evidence type="ECO:0000313" key="2">
    <source>
        <dbReference type="Proteomes" id="UP001144341"/>
    </source>
</evidence>
<accession>A0ABT4KWD7</accession>